<gene>
    <name evidence="1" type="ORF">BGC07_17290</name>
</gene>
<name>A0ABX3A0V7_9GAMM</name>
<accession>A0ABX3A0V7</accession>
<dbReference type="Proteomes" id="UP000094329">
    <property type="component" value="Unassembled WGS sequence"/>
</dbReference>
<proteinExistence type="predicted"/>
<dbReference type="EMBL" id="MDTU01000004">
    <property type="protein sequence ID" value="ODN41316.1"/>
    <property type="molecule type" value="Genomic_DNA"/>
</dbReference>
<protein>
    <submittedName>
        <fullName evidence="1">Uncharacterized protein</fullName>
    </submittedName>
</protein>
<evidence type="ECO:0000313" key="2">
    <source>
        <dbReference type="Proteomes" id="UP000094329"/>
    </source>
</evidence>
<organism evidence="1 2">
    <name type="scientific">Piscirickettsia litoralis</name>
    <dbReference type="NCBI Taxonomy" id="1891921"/>
    <lineage>
        <taxon>Bacteria</taxon>
        <taxon>Pseudomonadati</taxon>
        <taxon>Pseudomonadota</taxon>
        <taxon>Gammaproteobacteria</taxon>
        <taxon>Thiotrichales</taxon>
        <taxon>Piscirickettsiaceae</taxon>
        <taxon>Piscirickettsia</taxon>
    </lineage>
</organism>
<evidence type="ECO:0000313" key="1">
    <source>
        <dbReference type="EMBL" id="ODN41316.1"/>
    </source>
</evidence>
<keyword evidence="2" id="KW-1185">Reference proteome</keyword>
<reference evidence="1 2" key="1">
    <citation type="submission" date="2016-08" db="EMBL/GenBank/DDBJ databases">
        <title>Draft genome sequence of Candidatus Piscirickettsia litoralis, from seawater.</title>
        <authorList>
            <person name="Wan X."/>
            <person name="Lee A.J."/>
            <person name="Hou S."/>
            <person name="Donachie S.P."/>
        </authorList>
    </citation>
    <scope>NUCLEOTIDE SEQUENCE [LARGE SCALE GENOMIC DNA]</scope>
    <source>
        <strain evidence="1 2">Y2</strain>
    </source>
</reference>
<sequence length="431" mass="48986">MLTSDDLLVIGAAIVRAVRRIITHSENMEGLYSNRNKSYYSNGSSRALREERGMNLSFVRGTTKPHSIAWARQALSMGVGYCDEVSGVATYLGSMLNPPEEPVYISTIYFPGHVFCLIHQSQYLHRLWQGAGLVAKDLKDLSQNKELKNAIIVDPWIYKATKLSNYRKHIEHAESYGVGGCYSGGINSYAYSEELRGNKALTPEERKILREFDKAYQDEVKKLSDHQSSFAKGKSFLSVKRGLADELTRREQLKDLKLFIERMASKSSSWYSGWGHSDTKGERYKELIECIEVAIKQYMNVNDAGLIDIFNKALQLALIVRGKSAPKTLSNGNLQMTKTAKGLLDPGVVTKNTYKFERIPAMRLDHIRSIQFRSYLTDREKYIELVQYIRERGVCPELCNLYSSEGKSASYKAVTDLVNRSQEEHSLEFYD</sequence>
<comment type="caution">
    <text evidence="1">The sequence shown here is derived from an EMBL/GenBank/DDBJ whole genome shotgun (WGS) entry which is preliminary data.</text>
</comment>
<dbReference type="RefSeq" id="WP_069314305.1">
    <property type="nucleotide sequence ID" value="NZ_MDTU01000004.1"/>
</dbReference>